<feature type="compositionally biased region" description="Acidic residues" evidence="1">
    <location>
        <begin position="85"/>
        <end position="101"/>
    </location>
</feature>
<dbReference type="PANTHER" id="PTHR33870">
    <property type="entry name" value="CARDIOMYOPATHY-ASSOCIATED PROTEIN"/>
    <property type="match status" value="1"/>
</dbReference>
<accession>A0ABS8RW09</accession>
<keyword evidence="3" id="KW-1185">Reference proteome</keyword>
<feature type="compositionally biased region" description="Basic and acidic residues" evidence="1">
    <location>
        <begin position="18"/>
        <end position="41"/>
    </location>
</feature>
<dbReference type="PANTHER" id="PTHR33870:SF4">
    <property type="entry name" value="CARDIOMYOPATHY-ASSOCIATED PROTEIN"/>
    <property type="match status" value="1"/>
</dbReference>
<evidence type="ECO:0000313" key="3">
    <source>
        <dbReference type="Proteomes" id="UP000823775"/>
    </source>
</evidence>
<organism evidence="2 3">
    <name type="scientific">Datura stramonium</name>
    <name type="common">Jimsonweed</name>
    <name type="synonym">Common thornapple</name>
    <dbReference type="NCBI Taxonomy" id="4076"/>
    <lineage>
        <taxon>Eukaryota</taxon>
        <taxon>Viridiplantae</taxon>
        <taxon>Streptophyta</taxon>
        <taxon>Embryophyta</taxon>
        <taxon>Tracheophyta</taxon>
        <taxon>Spermatophyta</taxon>
        <taxon>Magnoliopsida</taxon>
        <taxon>eudicotyledons</taxon>
        <taxon>Gunneridae</taxon>
        <taxon>Pentapetalae</taxon>
        <taxon>asterids</taxon>
        <taxon>lamiids</taxon>
        <taxon>Solanales</taxon>
        <taxon>Solanaceae</taxon>
        <taxon>Solanoideae</taxon>
        <taxon>Datureae</taxon>
        <taxon>Datura</taxon>
    </lineage>
</organism>
<proteinExistence type="predicted"/>
<gene>
    <name evidence="2" type="ORF">HAX54_008416</name>
</gene>
<feature type="region of interest" description="Disordered" evidence="1">
    <location>
        <begin position="1"/>
        <end position="113"/>
    </location>
</feature>
<dbReference type="Proteomes" id="UP000823775">
    <property type="component" value="Unassembled WGS sequence"/>
</dbReference>
<dbReference type="EMBL" id="JACEIK010000144">
    <property type="protein sequence ID" value="MCD7450779.1"/>
    <property type="molecule type" value="Genomic_DNA"/>
</dbReference>
<name>A0ABS8RW09_DATST</name>
<evidence type="ECO:0000313" key="2">
    <source>
        <dbReference type="EMBL" id="MCD7450779.1"/>
    </source>
</evidence>
<protein>
    <submittedName>
        <fullName evidence="2">Uncharacterized protein</fullName>
    </submittedName>
</protein>
<comment type="caution">
    <text evidence="2">The sequence shown here is derived from an EMBL/GenBank/DDBJ whole genome shotgun (WGS) entry which is preliminary data.</text>
</comment>
<sequence length="222" mass="25595">MESQYSPIPTVDDGFEVASREFYEQNNEKNEEKHDDGELIESHYSPIPTVDNESIEFDFDRSDSFDSKRVNLNSLPGSPWKKETEEEEEQEEEDDDESFDSESDRAESSSPDASMADIIPMLHELHPLLDEDTPQHASLLHYECTEDEEGKQDEEDKSKSAITWTGGFMKNLIDLGSSEVERNQRLENLAARRRALKKMRLMMTEKNLIDLESVESSIQHPF</sequence>
<feature type="compositionally biased region" description="Basic and acidic residues" evidence="1">
    <location>
        <begin position="58"/>
        <end position="69"/>
    </location>
</feature>
<reference evidence="2 3" key="1">
    <citation type="journal article" date="2021" name="BMC Genomics">
        <title>Datura genome reveals duplications of psychoactive alkaloid biosynthetic genes and high mutation rate following tissue culture.</title>
        <authorList>
            <person name="Rajewski A."/>
            <person name="Carter-House D."/>
            <person name="Stajich J."/>
            <person name="Litt A."/>
        </authorList>
    </citation>
    <scope>NUCLEOTIDE SEQUENCE [LARGE SCALE GENOMIC DNA]</scope>
    <source>
        <strain evidence="2">AR-01</strain>
    </source>
</reference>
<evidence type="ECO:0000256" key="1">
    <source>
        <dbReference type="SAM" id="MobiDB-lite"/>
    </source>
</evidence>